<accession>A0ACC1QEG7</accession>
<protein>
    <submittedName>
        <fullName evidence="1">Uncharacterized protein</fullName>
    </submittedName>
</protein>
<dbReference type="Proteomes" id="UP001148737">
    <property type="component" value="Unassembled WGS sequence"/>
</dbReference>
<sequence>MGLLHWDEAGHPRVRPDQAGTQDYGSGKDAVTLDGVRYRSQPMDKLPVGYAKVPMKMLDFPTPGADSQAYLLAGNIGVNRTAAGASGGYASARPMSSWFMVGPVDKSYNVTGSIGSYEELRSITNGMEVQKSCPGYWPPVDAPPEDEE</sequence>
<evidence type="ECO:0000313" key="1">
    <source>
        <dbReference type="EMBL" id="KAJ3472024.1"/>
    </source>
</evidence>
<evidence type="ECO:0000313" key="2">
    <source>
        <dbReference type="Proteomes" id="UP001148737"/>
    </source>
</evidence>
<dbReference type="EMBL" id="JANAKD010003594">
    <property type="protein sequence ID" value="KAJ3472024.1"/>
    <property type="molecule type" value="Genomic_DNA"/>
</dbReference>
<comment type="caution">
    <text evidence="1">The sequence shown here is derived from an EMBL/GenBank/DDBJ whole genome shotgun (WGS) entry which is preliminary data.</text>
</comment>
<reference evidence="1" key="1">
    <citation type="submission" date="2022-07" db="EMBL/GenBank/DDBJ databases">
        <title>Genome Sequence of Lecanicillium saksenae.</title>
        <authorList>
            <person name="Buettner E."/>
        </authorList>
    </citation>
    <scope>NUCLEOTIDE SEQUENCE</scope>
    <source>
        <strain evidence="1">VT-O1</strain>
    </source>
</reference>
<keyword evidence="2" id="KW-1185">Reference proteome</keyword>
<proteinExistence type="predicted"/>
<organism evidence="1 2">
    <name type="scientific">Lecanicillium saksenae</name>
    <dbReference type="NCBI Taxonomy" id="468837"/>
    <lineage>
        <taxon>Eukaryota</taxon>
        <taxon>Fungi</taxon>
        <taxon>Dikarya</taxon>
        <taxon>Ascomycota</taxon>
        <taxon>Pezizomycotina</taxon>
        <taxon>Sordariomycetes</taxon>
        <taxon>Hypocreomycetidae</taxon>
        <taxon>Hypocreales</taxon>
        <taxon>Cordycipitaceae</taxon>
        <taxon>Lecanicillium</taxon>
    </lineage>
</organism>
<gene>
    <name evidence="1" type="ORF">NLG97_g11354</name>
</gene>
<name>A0ACC1QEG7_9HYPO</name>